<evidence type="ECO:0000313" key="1">
    <source>
        <dbReference type="EMBL" id="MBA2133437.1"/>
    </source>
</evidence>
<accession>A0A8J6HXS3</accession>
<protein>
    <submittedName>
        <fullName evidence="1">GIY-YIG nuclease family protein</fullName>
    </submittedName>
</protein>
<dbReference type="CDD" id="cd10451">
    <property type="entry name" value="GIY-YIG_LuxR_like"/>
    <property type="match status" value="1"/>
</dbReference>
<dbReference type="Proteomes" id="UP000657177">
    <property type="component" value="Unassembled WGS sequence"/>
</dbReference>
<dbReference type="AlphaFoldDB" id="A0A8J6HXS3"/>
<dbReference type="InterPro" id="IPR035901">
    <property type="entry name" value="GIY-YIG_endonuc_sf"/>
</dbReference>
<comment type="caution">
    <text evidence="1">The sequence shown here is derived from an EMBL/GenBank/DDBJ whole genome shotgun (WGS) entry which is preliminary data.</text>
</comment>
<proteinExistence type="predicted"/>
<dbReference type="EMBL" id="JAAKDE010000015">
    <property type="protein sequence ID" value="MBA2133437.1"/>
    <property type="molecule type" value="Genomic_DNA"/>
</dbReference>
<organism evidence="1 2">
    <name type="scientific">Capillibacterium thermochitinicola</name>
    <dbReference type="NCBI Taxonomy" id="2699427"/>
    <lineage>
        <taxon>Bacteria</taxon>
        <taxon>Bacillati</taxon>
        <taxon>Bacillota</taxon>
        <taxon>Capillibacterium</taxon>
    </lineage>
</organism>
<keyword evidence="2" id="KW-1185">Reference proteome</keyword>
<dbReference type="Gene3D" id="3.40.1440.10">
    <property type="entry name" value="GIY-YIG endonuclease"/>
    <property type="match status" value="1"/>
</dbReference>
<name>A0A8J6HXS3_9FIRM</name>
<sequence>MDRKKELKQLYKQMKPEMGIFLIRALDDGRCYLQATPDLKGAINSTRFKLDAGKHPNRELQKAWQERGAANFVFEVLDKLEYDKDETKTDYSEELEILRLVWAEKLAQEKMVFF</sequence>
<gene>
    <name evidence="1" type="ORF">G5B42_07775</name>
</gene>
<reference evidence="1" key="1">
    <citation type="submission" date="2020-06" db="EMBL/GenBank/DDBJ databases">
        <title>Novel chitinolytic bacterium.</title>
        <authorList>
            <person name="Ungkulpasvich U."/>
            <person name="Kosugi A."/>
            <person name="Uke A."/>
        </authorList>
    </citation>
    <scope>NUCLEOTIDE SEQUENCE</scope>
    <source>
        <strain evidence="1">UUS1-1</strain>
    </source>
</reference>
<dbReference type="RefSeq" id="WP_181339906.1">
    <property type="nucleotide sequence ID" value="NZ_JAAKDE010000015.1"/>
</dbReference>
<evidence type="ECO:0000313" key="2">
    <source>
        <dbReference type="Proteomes" id="UP000657177"/>
    </source>
</evidence>